<dbReference type="Pfam" id="PF04055">
    <property type="entry name" value="Radical_SAM"/>
    <property type="match status" value="1"/>
</dbReference>
<keyword evidence="2" id="KW-0408">Iron</keyword>
<dbReference type="PANTHER" id="PTHR13932">
    <property type="entry name" value="COPROPORPHYRINIGEN III OXIDASE"/>
    <property type="match status" value="1"/>
</dbReference>
<dbReference type="SFLD" id="SFLDS00029">
    <property type="entry name" value="Radical_SAM"/>
    <property type="match status" value="1"/>
</dbReference>
<dbReference type="RefSeq" id="WP_194448934.1">
    <property type="nucleotide sequence ID" value="NZ_CP063849.1"/>
</dbReference>
<gene>
    <name evidence="4" type="primary">hemW</name>
    <name evidence="4" type="ORF">IRI77_31590</name>
</gene>
<keyword evidence="2" id="KW-0004">4Fe-4S</keyword>
<evidence type="ECO:0000256" key="1">
    <source>
        <dbReference type="ARBA" id="ARBA00006100"/>
    </source>
</evidence>
<keyword evidence="2" id="KW-0143">Chaperone</keyword>
<dbReference type="GO" id="GO:0005737">
    <property type="term" value="C:cytoplasm"/>
    <property type="evidence" value="ECO:0007669"/>
    <property type="project" value="UniProtKB-SubCell"/>
</dbReference>
<dbReference type="NCBIfam" id="TIGR00539">
    <property type="entry name" value="hemN_rel"/>
    <property type="match status" value="1"/>
</dbReference>
<dbReference type="KEGG" id="pfer:IRI77_31590"/>
<dbReference type="InterPro" id="IPR034505">
    <property type="entry name" value="Coproporphyrinogen-III_oxidase"/>
</dbReference>
<dbReference type="GO" id="GO:0051539">
    <property type="term" value="F:4 iron, 4 sulfur cluster binding"/>
    <property type="evidence" value="ECO:0007669"/>
    <property type="project" value="UniProtKB-UniRule"/>
</dbReference>
<comment type="subcellular location">
    <subcellularLocation>
        <location evidence="2">Cytoplasm</location>
    </subcellularLocation>
</comment>
<organism evidence="4 5">
    <name type="scientific">Paludibaculum fermentans</name>
    <dbReference type="NCBI Taxonomy" id="1473598"/>
    <lineage>
        <taxon>Bacteria</taxon>
        <taxon>Pseudomonadati</taxon>
        <taxon>Acidobacteriota</taxon>
        <taxon>Terriglobia</taxon>
        <taxon>Bryobacterales</taxon>
        <taxon>Bryobacteraceae</taxon>
        <taxon>Paludibaculum</taxon>
    </lineage>
</organism>
<dbReference type="SFLD" id="SFLDF00562">
    <property type="entry name" value="HemN-like__clustered_with_heat"/>
    <property type="match status" value="1"/>
</dbReference>
<keyword evidence="2" id="KW-0349">Heme</keyword>
<dbReference type="Proteomes" id="UP000593892">
    <property type="component" value="Chromosome"/>
</dbReference>
<dbReference type="Pfam" id="PF06969">
    <property type="entry name" value="HemN_C"/>
    <property type="match status" value="1"/>
</dbReference>
<dbReference type="SFLD" id="SFLDG01065">
    <property type="entry name" value="anaerobic_coproporphyrinogen-I"/>
    <property type="match status" value="1"/>
</dbReference>
<dbReference type="InterPro" id="IPR006638">
    <property type="entry name" value="Elp3/MiaA/NifB-like_rSAM"/>
</dbReference>
<dbReference type="EMBL" id="CP063849">
    <property type="protein sequence ID" value="QOY87265.1"/>
    <property type="molecule type" value="Genomic_DNA"/>
</dbReference>
<feature type="domain" description="Radical SAM core" evidence="3">
    <location>
        <begin position="1"/>
        <end position="230"/>
    </location>
</feature>
<protein>
    <recommendedName>
        <fullName evidence="2">Heme chaperone HemW</fullName>
    </recommendedName>
</protein>
<comment type="similarity">
    <text evidence="1">Belongs to the anaerobic coproporphyrinogen-III oxidase family. HemW subfamily.</text>
</comment>
<reference evidence="4 5" key="1">
    <citation type="submission" date="2020-10" db="EMBL/GenBank/DDBJ databases">
        <title>Complete genome sequence of Paludibaculum fermentans P105T, a facultatively anaerobic acidobacterium capable of dissimilatory Fe(III) reduction.</title>
        <authorList>
            <person name="Dedysh S.N."/>
            <person name="Beletsky A.V."/>
            <person name="Kulichevskaya I.S."/>
            <person name="Mardanov A.V."/>
            <person name="Ravin N.V."/>
        </authorList>
    </citation>
    <scope>NUCLEOTIDE SEQUENCE [LARGE SCALE GENOMIC DNA]</scope>
    <source>
        <strain evidence="4 5">P105</strain>
    </source>
</reference>
<dbReference type="InterPro" id="IPR010723">
    <property type="entry name" value="HemN_C"/>
</dbReference>
<name>A0A7S7SKP8_PALFE</name>
<dbReference type="SUPFAM" id="SSF102114">
    <property type="entry name" value="Radical SAM enzymes"/>
    <property type="match status" value="1"/>
</dbReference>
<comment type="function">
    <text evidence="2">Probably acts as a heme chaperone, transferring heme to an unknown acceptor. Binds one molecule of heme per monomer, possibly covalently. Binds 1 [4Fe-4S] cluster. The cluster is coordinated with 3 cysteines and an exchangeable S-adenosyl-L-methionine.</text>
</comment>
<evidence type="ECO:0000313" key="5">
    <source>
        <dbReference type="Proteomes" id="UP000593892"/>
    </source>
</evidence>
<dbReference type="GO" id="GO:0004109">
    <property type="term" value="F:coproporphyrinogen oxidase activity"/>
    <property type="evidence" value="ECO:0007669"/>
    <property type="project" value="InterPro"/>
</dbReference>
<keyword evidence="2" id="KW-0411">Iron-sulfur</keyword>
<proteinExistence type="inferred from homology"/>
<dbReference type="AlphaFoldDB" id="A0A7S7SKP8"/>
<dbReference type="Gene3D" id="3.30.750.200">
    <property type="match status" value="1"/>
</dbReference>
<dbReference type="InterPro" id="IPR007197">
    <property type="entry name" value="rSAM"/>
</dbReference>
<dbReference type="PANTHER" id="PTHR13932:SF5">
    <property type="entry name" value="RADICAL S-ADENOSYL METHIONINE DOMAIN-CONTAINING PROTEIN 1, MITOCHONDRIAL"/>
    <property type="match status" value="1"/>
</dbReference>
<dbReference type="CDD" id="cd01335">
    <property type="entry name" value="Radical_SAM"/>
    <property type="match status" value="1"/>
</dbReference>
<dbReference type="PROSITE" id="PS51918">
    <property type="entry name" value="RADICAL_SAM"/>
    <property type="match status" value="1"/>
</dbReference>
<keyword evidence="2" id="KW-0963">Cytoplasm</keyword>
<dbReference type="SMART" id="SM00729">
    <property type="entry name" value="Elp3"/>
    <property type="match status" value="1"/>
</dbReference>
<evidence type="ECO:0000256" key="2">
    <source>
        <dbReference type="RuleBase" id="RU364116"/>
    </source>
</evidence>
<evidence type="ECO:0000259" key="3">
    <source>
        <dbReference type="PROSITE" id="PS51918"/>
    </source>
</evidence>
<keyword evidence="5" id="KW-1185">Reference proteome</keyword>
<sequence>MAGVYISWPFCAQKCTYCNFASGVFPRELEQQYLDALTREIRSTIWGWTPETVYLGGGTPASMDPAMLGAILGLVPGNPWPEATIEAAPGAISQQQAQSWLRLGLNRVSLGVQSFVETELRRTGRKHTAANVAEDVAMLRSEGFSEINIDLIAGLPGQTARGWESSLAHVESLDVPHVSVYMLEVDEDSRLGKEMLLGGVRYGAMDVPGEQQIVECYEQAVDRLAEMGLQRYEISNFARPGSESMHNLKYWQLEPYLGFGADAHSFDGRLRWQNVEAPSEYAKAPDPRLSSVEAILAEERFFVGLRLMKGIQPTPDEWAEHRAVIDQFVSDGLLATDGQTLRLTPRGILLSNEVFEEFIHA</sequence>
<evidence type="ECO:0000313" key="4">
    <source>
        <dbReference type="EMBL" id="QOY87265.1"/>
    </source>
</evidence>
<accession>A0A7S7SKP8</accession>
<dbReference type="InterPro" id="IPR004559">
    <property type="entry name" value="HemW-like"/>
</dbReference>
<keyword evidence="2" id="KW-0949">S-adenosyl-L-methionine</keyword>
<dbReference type="GO" id="GO:0006779">
    <property type="term" value="P:porphyrin-containing compound biosynthetic process"/>
    <property type="evidence" value="ECO:0007669"/>
    <property type="project" value="InterPro"/>
</dbReference>
<keyword evidence="2" id="KW-0479">Metal-binding</keyword>
<dbReference type="GO" id="GO:0046872">
    <property type="term" value="F:metal ion binding"/>
    <property type="evidence" value="ECO:0007669"/>
    <property type="project" value="UniProtKB-UniRule"/>
</dbReference>
<dbReference type="InterPro" id="IPR058240">
    <property type="entry name" value="rSAM_sf"/>
</dbReference>